<reference evidence="7 8" key="1">
    <citation type="submission" date="2019-07" db="EMBL/GenBank/DDBJ databases">
        <authorList>
            <person name="Huq M.A."/>
        </authorList>
    </citation>
    <scope>NUCLEOTIDE SEQUENCE [LARGE SCALE GENOMIC DNA]</scope>
    <source>
        <strain evidence="7 8">MAH-19</strain>
    </source>
</reference>
<evidence type="ECO:0000256" key="5">
    <source>
        <dbReference type="SAM" id="SignalP"/>
    </source>
</evidence>
<dbReference type="SUPFAM" id="SSF52833">
    <property type="entry name" value="Thioredoxin-like"/>
    <property type="match status" value="1"/>
</dbReference>
<keyword evidence="8" id="KW-1185">Reference proteome</keyword>
<evidence type="ECO:0000313" key="7">
    <source>
        <dbReference type="EMBL" id="TSJ44568.1"/>
    </source>
</evidence>
<gene>
    <name evidence="7" type="ORF">FO440_10455</name>
</gene>
<proteinExistence type="predicted"/>
<dbReference type="InterPro" id="IPR017937">
    <property type="entry name" value="Thioredoxin_CS"/>
</dbReference>
<keyword evidence="2" id="KW-0201">Cytochrome c-type biogenesis</keyword>
<dbReference type="OrthoDB" id="702151at2"/>
<dbReference type="CDD" id="cd02966">
    <property type="entry name" value="TlpA_like_family"/>
    <property type="match status" value="1"/>
</dbReference>
<dbReference type="InterPro" id="IPR036249">
    <property type="entry name" value="Thioredoxin-like_sf"/>
</dbReference>
<dbReference type="Proteomes" id="UP000318733">
    <property type="component" value="Unassembled WGS sequence"/>
</dbReference>
<feature type="chain" id="PRO_5021905043" evidence="5">
    <location>
        <begin position="21"/>
        <end position="392"/>
    </location>
</feature>
<dbReference type="PROSITE" id="PS00194">
    <property type="entry name" value="THIOREDOXIN_1"/>
    <property type="match status" value="1"/>
</dbReference>
<dbReference type="GO" id="GO:0016209">
    <property type="term" value="F:antioxidant activity"/>
    <property type="evidence" value="ECO:0007669"/>
    <property type="project" value="InterPro"/>
</dbReference>
<feature type="signal peptide" evidence="5">
    <location>
        <begin position="1"/>
        <end position="20"/>
    </location>
</feature>
<dbReference type="Pfam" id="PF00578">
    <property type="entry name" value="AhpC-TSA"/>
    <property type="match status" value="1"/>
</dbReference>
<accession>A0A556MXK7</accession>
<dbReference type="GO" id="GO:0017004">
    <property type="term" value="P:cytochrome complex assembly"/>
    <property type="evidence" value="ECO:0007669"/>
    <property type="project" value="UniProtKB-KW"/>
</dbReference>
<evidence type="ECO:0000259" key="6">
    <source>
        <dbReference type="PROSITE" id="PS51352"/>
    </source>
</evidence>
<evidence type="ECO:0000256" key="3">
    <source>
        <dbReference type="ARBA" id="ARBA00023157"/>
    </source>
</evidence>
<comment type="caution">
    <text evidence="7">The sequence shown here is derived from an EMBL/GenBank/DDBJ whole genome shotgun (WGS) entry which is preliminary data.</text>
</comment>
<dbReference type="GO" id="GO:0030313">
    <property type="term" value="C:cell envelope"/>
    <property type="evidence" value="ECO:0007669"/>
    <property type="project" value="UniProtKB-SubCell"/>
</dbReference>
<feature type="domain" description="Thioredoxin" evidence="6">
    <location>
        <begin position="254"/>
        <end position="392"/>
    </location>
</feature>
<dbReference type="AlphaFoldDB" id="A0A556MXK7"/>
<keyword evidence="5" id="KW-0732">Signal</keyword>
<dbReference type="InterPro" id="IPR050553">
    <property type="entry name" value="Thioredoxin_ResA/DsbE_sf"/>
</dbReference>
<name>A0A556MXK7_9SPHI</name>
<dbReference type="EMBL" id="VLPK01000001">
    <property type="protein sequence ID" value="TSJ44568.1"/>
    <property type="molecule type" value="Genomic_DNA"/>
</dbReference>
<evidence type="ECO:0000313" key="8">
    <source>
        <dbReference type="Proteomes" id="UP000318733"/>
    </source>
</evidence>
<evidence type="ECO:0000256" key="4">
    <source>
        <dbReference type="ARBA" id="ARBA00023284"/>
    </source>
</evidence>
<comment type="subcellular location">
    <subcellularLocation>
        <location evidence="1">Cell envelope</location>
    </subcellularLocation>
</comment>
<dbReference type="PANTHER" id="PTHR42852">
    <property type="entry name" value="THIOL:DISULFIDE INTERCHANGE PROTEIN DSBE"/>
    <property type="match status" value="1"/>
</dbReference>
<keyword evidence="3" id="KW-1015">Disulfide bond</keyword>
<dbReference type="InterPro" id="IPR000866">
    <property type="entry name" value="AhpC/TSA"/>
</dbReference>
<dbReference type="InterPro" id="IPR013766">
    <property type="entry name" value="Thioredoxin_domain"/>
</dbReference>
<evidence type="ECO:0000256" key="1">
    <source>
        <dbReference type="ARBA" id="ARBA00004196"/>
    </source>
</evidence>
<keyword evidence="4" id="KW-0676">Redox-active center</keyword>
<organism evidence="7 8">
    <name type="scientific">Mucilaginibacter corticis</name>
    <dbReference type="NCBI Taxonomy" id="2597670"/>
    <lineage>
        <taxon>Bacteria</taxon>
        <taxon>Pseudomonadati</taxon>
        <taxon>Bacteroidota</taxon>
        <taxon>Sphingobacteriia</taxon>
        <taxon>Sphingobacteriales</taxon>
        <taxon>Sphingobacteriaceae</taxon>
        <taxon>Mucilaginibacter</taxon>
    </lineage>
</organism>
<dbReference type="GO" id="GO:0016491">
    <property type="term" value="F:oxidoreductase activity"/>
    <property type="evidence" value="ECO:0007669"/>
    <property type="project" value="InterPro"/>
</dbReference>
<dbReference type="PROSITE" id="PS51352">
    <property type="entry name" value="THIOREDOXIN_2"/>
    <property type="match status" value="1"/>
</dbReference>
<dbReference type="PANTHER" id="PTHR42852:SF6">
    <property type="entry name" value="THIOL:DISULFIDE INTERCHANGE PROTEIN DSBE"/>
    <property type="match status" value="1"/>
</dbReference>
<dbReference type="Gene3D" id="3.40.30.10">
    <property type="entry name" value="Glutaredoxin"/>
    <property type="match status" value="1"/>
</dbReference>
<protein>
    <submittedName>
        <fullName evidence="7">TlpA family protein disulfide reductase</fullName>
    </submittedName>
</protein>
<sequence>MLKIIFMAIISAFCTNMADAQNSFNITIKLDSSIITKNIQIQYYDGKNTTFLPDTFGNARTFVFKSEYYSPLASFTISYTDSAKNFYGNDFFLNNKPAIINFHFTVNKENKLGYTYIQNATPIYDTVSNKIWVKYRAFMTDSSMTKENEEFDAFLKNHPGFITNDSLNSVFKKYYKIHINRVMRFLKQYPNDYFSFWYFINQVAQPGQILRKDTAYLKEQLAYIKAVFPAKFTGSVEGQELIKNYAAAINPPPLKLNEAVPSFTITTIDGKKISLKDLRGKYVLLDFWATWCGPCLAEMPFVKGVRKNYPDEKLVIVGVSSDYDSKKFIEFVKQENMNWPQFYDKNRVISKLYGVDAIPLMVLINKEGKMIYKSDFKQNDQNALPKVLESIN</sequence>
<dbReference type="RefSeq" id="WP_144248130.1">
    <property type="nucleotide sequence ID" value="NZ_VLPK01000001.1"/>
</dbReference>
<evidence type="ECO:0000256" key="2">
    <source>
        <dbReference type="ARBA" id="ARBA00022748"/>
    </source>
</evidence>